<dbReference type="KEGG" id="aare:D3093_11715"/>
<accession>A0A4D8PAN9</accession>
<organism evidence="1 2">
    <name type="scientific">Azospirillum argentinense</name>
    <dbReference type="NCBI Taxonomy" id="2970906"/>
    <lineage>
        <taxon>Bacteria</taxon>
        <taxon>Pseudomonadati</taxon>
        <taxon>Pseudomonadota</taxon>
        <taxon>Alphaproteobacteria</taxon>
        <taxon>Rhodospirillales</taxon>
        <taxon>Azospirillaceae</taxon>
        <taxon>Azospirillum</taxon>
    </lineage>
</organism>
<dbReference type="InterPro" id="IPR036751">
    <property type="entry name" value="SpoVG_sf"/>
</dbReference>
<sequence length="93" mass="10184">MTAVEVLDLRLSDGAGQTLAVAVVQVGPVEIRNVRVTDRDGRLFVRLPGTLMRKRLKPAVSLDEPVFLELREAVLAEYRLTTGADPWGASRAL</sequence>
<dbReference type="EMBL" id="CP032321">
    <property type="protein sequence ID" value="QCN95872.1"/>
    <property type="molecule type" value="Genomic_DNA"/>
</dbReference>
<name>A0A4D8PAN9_9PROT</name>
<proteinExistence type="predicted"/>
<dbReference type="AlphaFoldDB" id="A0A4D8PAN9"/>
<evidence type="ECO:0000313" key="2">
    <source>
        <dbReference type="Proteomes" id="UP000298595"/>
    </source>
</evidence>
<dbReference type="Proteomes" id="UP000298595">
    <property type="component" value="Chromosome"/>
</dbReference>
<evidence type="ECO:0000313" key="1">
    <source>
        <dbReference type="EMBL" id="QCN95872.1"/>
    </source>
</evidence>
<gene>
    <name evidence="1" type="ORF">D3093_11715</name>
</gene>
<dbReference type="SUPFAM" id="SSF160537">
    <property type="entry name" value="SpoVG-like"/>
    <property type="match status" value="1"/>
</dbReference>
<reference evidence="1 2" key="1">
    <citation type="submission" date="2018-09" db="EMBL/GenBank/DDBJ databases">
        <title>Whole genome based analysis of evolution and adaptive divergence in Indian and Brazilian strains of Azospirillum brasilense.</title>
        <authorList>
            <person name="Singh C."/>
            <person name="Tripathi A.K."/>
        </authorList>
    </citation>
    <scope>NUCLEOTIDE SEQUENCE [LARGE SCALE GENOMIC DNA]</scope>
    <source>
        <strain evidence="1 2">MTCC4035</strain>
    </source>
</reference>
<protein>
    <submittedName>
        <fullName evidence="1">Uncharacterized protein</fullName>
    </submittedName>
</protein>
<dbReference type="GO" id="GO:0030435">
    <property type="term" value="P:sporulation resulting in formation of a cellular spore"/>
    <property type="evidence" value="ECO:0007669"/>
    <property type="project" value="InterPro"/>
</dbReference>